<dbReference type="InterPro" id="IPR003779">
    <property type="entry name" value="CMD-like"/>
</dbReference>
<dbReference type="GO" id="GO:0003677">
    <property type="term" value="F:DNA binding"/>
    <property type="evidence" value="ECO:0007669"/>
    <property type="project" value="UniProtKB-KW"/>
</dbReference>
<reference evidence="2 3" key="1">
    <citation type="submission" date="2019-07" db="EMBL/GenBank/DDBJ databases">
        <title>Whole genome shotgun sequence of Aneurinibacillus danicus NBRC 102444.</title>
        <authorList>
            <person name="Hosoyama A."/>
            <person name="Uohara A."/>
            <person name="Ohji S."/>
            <person name="Ichikawa N."/>
        </authorList>
    </citation>
    <scope>NUCLEOTIDE SEQUENCE [LARGE SCALE GENOMIC DNA]</scope>
    <source>
        <strain evidence="2 3">NBRC 102444</strain>
    </source>
</reference>
<dbReference type="SUPFAM" id="SSF69118">
    <property type="entry name" value="AhpD-like"/>
    <property type="match status" value="1"/>
</dbReference>
<dbReference type="Pfam" id="PF02627">
    <property type="entry name" value="CMD"/>
    <property type="match status" value="1"/>
</dbReference>
<dbReference type="InterPro" id="IPR029032">
    <property type="entry name" value="AhpD-like"/>
</dbReference>
<dbReference type="Proteomes" id="UP000321157">
    <property type="component" value="Unassembled WGS sequence"/>
</dbReference>
<comment type="caution">
    <text evidence="2">The sequence shown here is derived from an EMBL/GenBank/DDBJ whole genome shotgun (WGS) entry which is preliminary data.</text>
</comment>
<dbReference type="AlphaFoldDB" id="A0A511VCS7"/>
<evidence type="ECO:0000259" key="1">
    <source>
        <dbReference type="Pfam" id="PF02627"/>
    </source>
</evidence>
<dbReference type="PANTHER" id="PTHR33930:SF2">
    <property type="entry name" value="BLR3452 PROTEIN"/>
    <property type="match status" value="1"/>
</dbReference>
<name>A0A511VCS7_9BACL</name>
<organism evidence="2 3">
    <name type="scientific">Aneurinibacillus danicus</name>
    <dbReference type="NCBI Taxonomy" id="267746"/>
    <lineage>
        <taxon>Bacteria</taxon>
        <taxon>Bacillati</taxon>
        <taxon>Bacillota</taxon>
        <taxon>Bacilli</taxon>
        <taxon>Bacillales</taxon>
        <taxon>Paenibacillaceae</taxon>
        <taxon>Aneurinibacillus group</taxon>
        <taxon>Aneurinibacillus</taxon>
    </lineage>
</organism>
<sequence length="115" mass="12678">MNQYMQAIHDYKESVGAFQQIRPEFTSAYNEFTGAAFGDGAISQKDKQLIALGVSLASQDEYCILYHTMEALHKGASEQEVYEALQVAAALRGGSAFSQLTLVQHALAEFNNRVQ</sequence>
<dbReference type="EMBL" id="BJXX01000216">
    <property type="protein sequence ID" value="GEN36700.1"/>
    <property type="molecule type" value="Genomic_DNA"/>
</dbReference>
<protein>
    <submittedName>
        <fullName evidence="2">DNA-binding protein</fullName>
    </submittedName>
</protein>
<accession>A0A511VCS7</accession>
<feature type="domain" description="Carboxymuconolactone decarboxylase-like" evidence="1">
    <location>
        <begin position="23"/>
        <end position="99"/>
    </location>
</feature>
<gene>
    <name evidence="2" type="ORF">ADA01nite_41600</name>
</gene>
<dbReference type="RefSeq" id="WP_246147442.1">
    <property type="nucleotide sequence ID" value="NZ_BJXX01000216.1"/>
</dbReference>
<evidence type="ECO:0000313" key="3">
    <source>
        <dbReference type="Proteomes" id="UP000321157"/>
    </source>
</evidence>
<dbReference type="Gene3D" id="1.20.1290.10">
    <property type="entry name" value="AhpD-like"/>
    <property type="match status" value="1"/>
</dbReference>
<dbReference type="GO" id="GO:0051920">
    <property type="term" value="F:peroxiredoxin activity"/>
    <property type="evidence" value="ECO:0007669"/>
    <property type="project" value="InterPro"/>
</dbReference>
<keyword evidence="2" id="KW-0238">DNA-binding</keyword>
<dbReference type="PANTHER" id="PTHR33930">
    <property type="entry name" value="ALKYL HYDROPEROXIDE REDUCTASE AHPD"/>
    <property type="match status" value="1"/>
</dbReference>
<evidence type="ECO:0000313" key="2">
    <source>
        <dbReference type="EMBL" id="GEN36700.1"/>
    </source>
</evidence>
<keyword evidence="3" id="KW-1185">Reference proteome</keyword>
<proteinExistence type="predicted"/>
<dbReference type="InterPro" id="IPR004675">
    <property type="entry name" value="AhpD_core"/>
</dbReference>
<dbReference type="NCBIfam" id="TIGR00778">
    <property type="entry name" value="ahpD_dom"/>
    <property type="match status" value="1"/>
</dbReference>